<feature type="transmembrane region" description="Helical" evidence="6">
    <location>
        <begin position="208"/>
        <end position="227"/>
    </location>
</feature>
<organism evidence="8 9">
    <name type="scientific">Parahalioglobus pacificus</name>
    <dbReference type="NCBI Taxonomy" id="930806"/>
    <lineage>
        <taxon>Bacteria</taxon>
        <taxon>Pseudomonadati</taxon>
        <taxon>Pseudomonadota</taxon>
        <taxon>Gammaproteobacteria</taxon>
        <taxon>Cellvibrionales</taxon>
        <taxon>Halieaceae</taxon>
        <taxon>Parahalioglobus</taxon>
    </lineage>
</organism>
<evidence type="ECO:0000313" key="9">
    <source>
        <dbReference type="Proteomes" id="UP000644693"/>
    </source>
</evidence>
<keyword evidence="3 6" id="KW-0812">Transmembrane</keyword>
<feature type="transmembrane region" description="Helical" evidence="6">
    <location>
        <begin position="103"/>
        <end position="121"/>
    </location>
</feature>
<dbReference type="PANTHER" id="PTHR31040:SF1">
    <property type="entry name" value="NURIM"/>
    <property type="match status" value="1"/>
</dbReference>
<feature type="transmembrane region" description="Helical" evidence="6">
    <location>
        <begin position="21"/>
        <end position="44"/>
    </location>
</feature>
<reference evidence="8" key="1">
    <citation type="journal article" date="2014" name="Int. J. Syst. Evol. Microbiol.">
        <title>Complete genome sequence of Corynebacterium casei LMG S-19264T (=DSM 44701T), isolated from a smear-ripened cheese.</title>
        <authorList>
            <consortium name="US DOE Joint Genome Institute (JGI-PGF)"/>
            <person name="Walter F."/>
            <person name="Albersmeier A."/>
            <person name="Kalinowski J."/>
            <person name="Ruckert C."/>
        </authorList>
    </citation>
    <scope>NUCLEOTIDE SEQUENCE</scope>
    <source>
        <strain evidence="8">KCTC 23430</strain>
    </source>
</reference>
<evidence type="ECO:0000256" key="2">
    <source>
        <dbReference type="ARBA" id="ARBA00010631"/>
    </source>
</evidence>
<gene>
    <name evidence="8" type="ORF">GCM10007053_22030</name>
</gene>
<dbReference type="PANTHER" id="PTHR31040">
    <property type="entry name" value="NURIM"/>
    <property type="match status" value="1"/>
</dbReference>
<reference evidence="8" key="2">
    <citation type="submission" date="2020-09" db="EMBL/GenBank/DDBJ databases">
        <authorList>
            <person name="Sun Q."/>
            <person name="Kim S."/>
        </authorList>
    </citation>
    <scope>NUCLEOTIDE SEQUENCE</scope>
    <source>
        <strain evidence="8">KCTC 23430</strain>
    </source>
</reference>
<protein>
    <submittedName>
        <fullName evidence="8">Membrane protein</fullName>
    </submittedName>
</protein>
<dbReference type="InterPro" id="IPR033580">
    <property type="entry name" value="Nurim-like"/>
</dbReference>
<evidence type="ECO:0000256" key="3">
    <source>
        <dbReference type="ARBA" id="ARBA00022692"/>
    </source>
</evidence>
<keyword evidence="4 6" id="KW-1133">Transmembrane helix</keyword>
<dbReference type="InterPro" id="IPR009915">
    <property type="entry name" value="NnrU_dom"/>
</dbReference>
<dbReference type="AlphaFoldDB" id="A0A918XJN7"/>
<keyword evidence="5 6" id="KW-0472">Membrane</keyword>
<dbReference type="Pfam" id="PF07298">
    <property type="entry name" value="NnrU"/>
    <property type="match status" value="1"/>
</dbReference>
<dbReference type="EMBL" id="BMYM01000002">
    <property type="protein sequence ID" value="GHD35302.1"/>
    <property type="molecule type" value="Genomic_DNA"/>
</dbReference>
<evidence type="ECO:0000256" key="6">
    <source>
        <dbReference type="SAM" id="Phobius"/>
    </source>
</evidence>
<dbReference type="Proteomes" id="UP000644693">
    <property type="component" value="Unassembled WGS sequence"/>
</dbReference>
<comment type="similarity">
    <text evidence="2">Belongs to the nurim family.</text>
</comment>
<evidence type="ECO:0000313" key="8">
    <source>
        <dbReference type="EMBL" id="GHD35302.1"/>
    </source>
</evidence>
<evidence type="ECO:0000259" key="7">
    <source>
        <dbReference type="Pfam" id="PF07298"/>
    </source>
</evidence>
<comment type="subcellular location">
    <subcellularLocation>
        <location evidence="1">Membrane</location>
        <topology evidence="1">Multi-pass membrane protein</topology>
    </subcellularLocation>
</comment>
<name>A0A918XJN7_9GAMM</name>
<feature type="transmembrane region" description="Helical" evidence="6">
    <location>
        <begin position="64"/>
        <end position="82"/>
    </location>
</feature>
<evidence type="ECO:0000256" key="5">
    <source>
        <dbReference type="ARBA" id="ARBA00023136"/>
    </source>
</evidence>
<keyword evidence="9" id="KW-1185">Reference proteome</keyword>
<comment type="caution">
    <text evidence="8">The sequence shown here is derived from an EMBL/GenBank/DDBJ whole genome shotgun (WGS) entry which is preliminary data.</text>
</comment>
<dbReference type="RefSeq" id="WP_189477854.1">
    <property type="nucleotide sequence ID" value="NZ_BMYM01000002.1"/>
</dbReference>
<dbReference type="GO" id="GO:0016020">
    <property type="term" value="C:membrane"/>
    <property type="evidence" value="ECO:0007669"/>
    <property type="project" value="UniProtKB-SubCell"/>
</dbReference>
<sequence>MSFLSHATRLLIRGLGMVYGTASYAFSMAMFVLFILFAINHVGLLGYPSLNIDNLNGPPSEHPVLVNLLLLALFALQHSIMARPAFKLALSRLLPTSWERATYCLATGVVLLMLVQFWQPMSGQLWSVEQPVLRGILTGTYYLGWVISLAATFMLNHLHLFGLQQVFKVSDPDSGMKVFRTPMFYQLVRHPIQTGVVVSMLATPDMSLSRAMLALGMLAYVAVGLALEERDLVREFGDTYRDYKQRVPAVIPALWRR</sequence>
<evidence type="ECO:0000256" key="4">
    <source>
        <dbReference type="ARBA" id="ARBA00022989"/>
    </source>
</evidence>
<proteinExistence type="inferred from homology"/>
<feature type="transmembrane region" description="Helical" evidence="6">
    <location>
        <begin position="141"/>
        <end position="163"/>
    </location>
</feature>
<accession>A0A918XJN7</accession>
<feature type="domain" description="NnrU" evidence="7">
    <location>
        <begin position="68"/>
        <end position="231"/>
    </location>
</feature>
<evidence type="ECO:0000256" key="1">
    <source>
        <dbReference type="ARBA" id="ARBA00004141"/>
    </source>
</evidence>
<dbReference type="Gene3D" id="1.20.120.1630">
    <property type="match status" value="1"/>
</dbReference>